<dbReference type="Proteomes" id="UP000297475">
    <property type="component" value="Unassembled WGS sequence"/>
</dbReference>
<organism evidence="1 2">
    <name type="scientific">Natronospirillum operosum</name>
    <dbReference type="NCBI Taxonomy" id="2759953"/>
    <lineage>
        <taxon>Bacteria</taxon>
        <taxon>Pseudomonadati</taxon>
        <taxon>Pseudomonadota</taxon>
        <taxon>Gammaproteobacteria</taxon>
        <taxon>Oceanospirillales</taxon>
        <taxon>Natronospirillaceae</taxon>
        <taxon>Natronospirillum</taxon>
    </lineage>
</organism>
<keyword evidence="2" id="KW-1185">Reference proteome</keyword>
<evidence type="ECO:0000313" key="1">
    <source>
        <dbReference type="EMBL" id="TGG91816.1"/>
    </source>
</evidence>
<accession>A0A4Z0WBD3</accession>
<dbReference type="AlphaFoldDB" id="A0A4Z0WBD3"/>
<proteinExistence type="predicted"/>
<dbReference type="EMBL" id="SRMF01000007">
    <property type="protein sequence ID" value="TGG91816.1"/>
    <property type="molecule type" value="Genomic_DNA"/>
</dbReference>
<name>A0A4Z0WBD3_9GAMM</name>
<reference evidence="1 2" key="1">
    <citation type="submission" date="2019-04" db="EMBL/GenBank/DDBJ databases">
        <title>Natronospirillum operosus gen. nov., sp. nov., a haloalkaliphilic satellite isolated from decaying biomass of laboratory culture of cyanobacterium Geitlerinema sp. and proposal of Natronospirillaceae fam. nov. and Saccharospirillaceae fam. nov.</title>
        <authorList>
            <person name="Kevbrin V."/>
            <person name="Boltyanskaya Y."/>
            <person name="Koziaeva V."/>
            <person name="Grouzdev D.S."/>
            <person name="Park M."/>
            <person name="Cho J."/>
        </authorList>
    </citation>
    <scope>NUCLEOTIDE SEQUENCE [LARGE SCALE GENOMIC DNA]</scope>
    <source>
        <strain evidence="1 2">G-116</strain>
    </source>
</reference>
<sequence>MIHRSPQPIAGQARLLLTIDQC</sequence>
<dbReference type="RefSeq" id="WP_135484227.1">
    <property type="nucleotide sequence ID" value="NZ_SRMF01000007.1"/>
</dbReference>
<gene>
    <name evidence="1" type="ORF">E4656_15435</name>
</gene>
<evidence type="ECO:0000313" key="2">
    <source>
        <dbReference type="Proteomes" id="UP000297475"/>
    </source>
</evidence>
<protein>
    <submittedName>
        <fullName evidence="1">Uncharacterized protein</fullName>
    </submittedName>
</protein>
<comment type="caution">
    <text evidence="1">The sequence shown here is derived from an EMBL/GenBank/DDBJ whole genome shotgun (WGS) entry which is preliminary data.</text>
</comment>